<dbReference type="InterPro" id="IPR050228">
    <property type="entry name" value="Carboxylesterase_BioH"/>
</dbReference>
<organism evidence="1 2">
    <name type="scientific">Cymbomonas tetramitiformis</name>
    <dbReference type="NCBI Taxonomy" id="36881"/>
    <lineage>
        <taxon>Eukaryota</taxon>
        <taxon>Viridiplantae</taxon>
        <taxon>Chlorophyta</taxon>
        <taxon>Pyramimonadophyceae</taxon>
        <taxon>Pyramimonadales</taxon>
        <taxon>Pyramimonadaceae</taxon>
        <taxon>Cymbomonas</taxon>
    </lineage>
</organism>
<name>A0AAE0L6Q1_9CHLO</name>
<evidence type="ECO:0000313" key="2">
    <source>
        <dbReference type="Proteomes" id="UP001190700"/>
    </source>
</evidence>
<reference evidence="1 2" key="1">
    <citation type="journal article" date="2015" name="Genome Biol. Evol.">
        <title>Comparative Genomics of a Bacterivorous Green Alga Reveals Evolutionary Causalities and Consequences of Phago-Mixotrophic Mode of Nutrition.</title>
        <authorList>
            <person name="Burns J.A."/>
            <person name="Paasch A."/>
            <person name="Narechania A."/>
            <person name="Kim E."/>
        </authorList>
    </citation>
    <scope>NUCLEOTIDE SEQUENCE [LARGE SCALE GENOMIC DNA]</scope>
    <source>
        <strain evidence="1 2">PLY_AMNH</strain>
    </source>
</reference>
<keyword evidence="2" id="KW-1185">Reference proteome</keyword>
<feature type="non-terminal residue" evidence="1">
    <location>
        <position position="1"/>
    </location>
</feature>
<dbReference type="InterPro" id="IPR029058">
    <property type="entry name" value="AB_hydrolase_fold"/>
</dbReference>
<dbReference type="PANTHER" id="PTHR43194">
    <property type="entry name" value="HYDROLASE ALPHA/BETA FOLD FAMILY"/>
    <property type="match status" value="1"/>
</dbReference>
<dbReference type="Gene3D" id="3.40.50.1820">
    <property type="entry name" value="alpha/beta hydrolase"/>
    <property type="match status" value="1"/>
</dbReference>
<accession>A0AAE0L6Q1</accession>
<dbReference type="PANTHER" id="PTHR43194:SF2">
    <property type="entry name" value="PEROXISOMAL MEMBRANE PROTEIN LPX1"/>
    <property type="match status" value="1"/>
</dbReference>
<sequence>GFITSQYAMLLAAKRPELFARVLLMNTPLMPGHSLPGPLNTFTLPFVGKRAAAAADMLAANGNFYGMGYSDAQVFQAPYENPDTKEDARVALMTTVTSQPMKDLLTTVDRAYEGFKNPVLVLWGDSDKYLNSKTFYDWCIEKGTNVKFKVLQTGHMPQEDYAGEAASRAMEFFEKEF</sequence>
<evidence type="ECO:0000313" key="1">
    <source>
        <dbReference type="EMBL" id="KAK3274111.1"/>
    </source>
</evidence>
<dbReference type="SUPFAM" id="SSF53474">
    <property type="entry name" value="alpha/beta-Hydrolases"/>
    <property type="match status" value="1"/>
</dbReference>
<comment type="caution">
    <text evidence="1">The sequence shown here is derived from an EMBL/GenBank/DDBJ whole genome shotgun (WGS) entry which is preliminary data.</text>
</comment>
<dbReference type="EMBL" id="LGRX02007933">
    <property type="protein sequence ID" value="KAK3274111.1"/>
    <property type="molecule type" value="Genomic_DNA"/>
</dbReference>
<dbReference type="AlphaFoldDB" id="A0AAE0L6Q1"/>
<proteinExistence type="predicted"/>
<gene>
    <name evidence="1" type="ORF">CYMTET_17686</name>
</gene>
<protein>
    <recommendedName>
        <fullName evidence="3">Alpha/beta hydrolase</fullName>
    </recommendedName>
</protein>
<dbReference type="Proteomes" id="UP001190700">
    <property type="component" value="Unassembled WGS sequence"/>
</dbReference>
<evidence type="ECO:0008006" key="3">
    <source>
        <dbReference type="Google" id="ProtNLM"/>
    </source>
</evidence>